<evidence type="ECO:0000259" key="1">
    <source>
        <dbReference type="Pfam" id="PF05685"/>
    </source>
</evidence>
<feature type="domain" description="Putative restriction endonuclease" evidence="1">
    <location>
        <begin position="25"/>
        <end position="147"/>
    </location>
</feature>
<dbReference type="Proteomes" id="UP000037179">
    <property type="component" value="Unassembled WGS sequence"/>
</dbReference>
<reference evidence="2 5" key="3">
    <citation type="submission" date="2016-10" db="EMBL/GenBank/DDBJ databases">
        <title>Genome sequence of Nocardia seriolae strain EM150506, isolated from Anguila japonica.</title>
        <authorList>
            <person name="Han H.-J."/>
        </authorList>
    </citation>
    <scope>NUCLEOTIDE SEQUENCE [LARGE SCALE GENOMIC DNA]</scope>
    <source>
        <strain evidence="2 5">EM150506</strain>
    </source>
</reference>
<keyword evidence="4" id="KW-1185">Reference proteome</keyword>
<dbReference type="InterPro" id="IPR012296">
    <property type="entry name" value="Nuclease_put_TT1808"/>
</dbReference>
<proteinExistence type="predicted"/>
<dbReference type="PANTHER" id="PTHR35400">
    <property type="entry name" value="SLR1083 PROTEIN"/>
    <property type="match status" value="1"/>
</dbReference>
<dbReference type="GeneID" id="93375553"/>
<dbReference type="AlphaFoldDB" id="A0ABC9Z7E9"/>
<reference evidence="3 4" key="2">
    <citation type="journal article" date="2016" name="Genome Announc.">
        <title>Draft Genome Sequence of Erythromycin- and Oxytetracycline-Sensitive Nocardia seriolae Strain U-1 (NBRC 110359).</title>
        <authorList>
            <person name="Imajoh M."/>
            <person name="Sukeda M."/>
            <person name="Shimizu M."/>
            <person name="Yamane J."/>
            <person name="Ohnishi K."/>
            <person name="Oshima S."/>
        </authorList>
    </citation>
    <scope>NUCLEOTIDE SEQUENCE [LARGE SCALE GENOMIC DNA]</scope>
    <source>
        <strain evidence="3 4">U-1</strain>
    </source>
</reference>
<evidence type="ECO:0000313" key="2">
    <source>
        <dbReference type="EMBL" id="APA98008.1"/>
    </source>
</evidence>
<dbReference type="Proteomes" id="UP000180166">
    <property type="component" value="Chromosome"/>
</dbReference>
<dbReference type="RefSeq" id="WP_158544010.1">
    <property type="nucleotide sequence ID" value="NZ_AP017900.1"/>
</dbReference>
<sequence>MSVHHQLVETAAGMDVPEGFRADAKGEVIVVSPQRPEYWNIIQEIAFRVRLADAALTTTSDVKIAGTGENDKAPDVAIFRKGEPLHARNALAFFEVVSPSSIEAGYIDKSRLYAEAGVPEYLIVDPARETWTLHSNPTEGEYRVTSTKPMSTPV</sequence>
<dbReference type="PANTHER" id="PTHR35400:SF3">
    <property type="entry name" value="SLL1072 PROTEIN"/>
    <property type="match status" value="1"/>
</dbReference>
<dbReference type="KEGG" id="nsr:NS506_03959"/>
<dbReference type="EMBL" id="BBYQ01000235">
    <property type="protein sequence ID" value="GAP33291.1"/>
    <property type="molecule type" value="Genomic_DNA"/>
</dbReference>
<gene>
    <name evidence="2" type="ORF">NS506_03959</name>
    <name evidence="3" type="ORF">NSK11_contig00235-0006</name>
</gene>
<name>A0ABC9Z7E9_9NOCA</name>
<dbReference type="Gene3D" id="3.90.1570.10">
    <property type="entry name" value="tt1808, chain A"/>
    <property type="match status" value="1"/>
</dbReference>
<accession>A0ABC9Z7E9</accession>
<evidence type="ECO:0000313" key="4">
    <source>
        <dbReference type="Proteomes" id="UP000037179"/>
    </source>
</evidence>
<dbReference type="Pfam" id="PF05685">
    <property type="entry name" value="Uma2"/>
    <property type="match status" value="1"/>
</dbReference>
<dbReference type="InterPro" id="IPR011335">
    <property type="entry name" value="Restrct_endonuc-II-like"/>
</dbReference>
<evidence type="ECO:0000313" key="5">
    <source>
        <dbReference type="Proteomes" id="UP000180166"/>
    </source>
</evidence>
<dbReference type="EMBL" id="CP017839">
    <property type="protein sequence ID" value="APA98008.1"/>
    <property type="molecule type" value="Genomic_DNA"/>
</dbReference>
<reference evidence="4" key="1">
    <citation type="submission" date="2015-07" db="EMBL/GenBank/DDBJ databases">
        <title>Nocardia seriolae U-1 whole genome shotgun sequence.</title>
        <authorList>
            <person name="Imajoh M."/>
            <person name="Fukumoto Y."/>
            <person name="Sukeda M."/>
            <person name="Yamane J."/>
            <person name="Yamasaki K."/>
            <person name="Shimizu M."/>
            <person name="Ohnishi K."/>
            <person name="Oshima S."/>
        </authorList>
    </citation>
    <scope>NUCLEOTIDE SEQUENCE [LARGE SCALE GENOMIC DNA]</scope>
    <source>
        <strain evidence="4">U-1</strain>
    </source>
</reference>
<evidence type="ECO:0000313" key="3">
    <source>
        <dbReference type="EMBL" id="GAP33291.1"/>
    </source>
</evidence>
<dbReference type="CDD" id="cd06260">
    <property type="entry name" value="DUF820-like"/>
    <property type="match status" value="1"/>
</dbReference>
<dbReference type="SUPFAM" id="SSF52980">
    <property type="entry name" value="Restriction endonuclease-like"/>
    <property type="match status" value="1"/>
</dbReference>
<organism evidence="3 4">
    <name type="scientific">Nocardia seriolae</name>
    <dbReference type="NCBI Taxonomy" id="37332"/>
    <lineage>
        <taxon>Bacteria</taxon>
        <taxon>Bacillati</taxon>
        <taxon>Actinomycetota</taxon>
        <taxon>Actinomycetes</taxon>
        <taxon>Mycobacteriales</taxon>
        <taxon>Nocardiaceae</taxon>
        <taxon>Nocardia</taxon>
    </lineage>
</organism>
<protein>
    <recommendedName>
        <fullName evidence="1">Putative restriction endonuclease domain-containing protein</fullName>
    </recommendedName>
</protein>
<dbReference type="InterPro" id="IPR008538">
    <property type="entry name" value="Uma2"/>
</dbReference>